<dbReference type="PROSITE" id="PS51007">
    <property type="entry name" value="CYTC"/>
    <property type="match status" value="1"/>
</dbReference>
<evidence type="ECO:0000256" key="1">
    <source>
        <dbReference type="ARBA" id="ARBA00022617"/>
    </source>
</evidence>
<reference evidence="7 8" key="1">
    <citation type="submission" date="2019-08" db="EMBL/GenBank/DDBJ databases">
        <authorList>
            <person name="Peeters C."/>
        </authorList>
    </citation>
    <scope>NUCLEOTIDE SEQUENCE [LARGE SCALE GENOMIC DNA]</scope>
    <source>
        <strain evidence="7 8">LMG 30175</strain>
    </source>
</reference>
<dbReference type="InterPro" id="IPR036909">
    <property type="entry name" value="Cyt_c-like_dom_sf"/>
</dbReference>
<evidence type="ECO:0000256" key="4">
    <source>
        <dbReference type="PROSITE-ProRule" id="PRU00433"/>
    </source>
</evidence>
<keyword evidence="2 4" id="KW-0479">Metal-binding</keyword>
<dbReference type="Proteomes" id="UP000414233">
    <property type="component" value="Unassembled WGS sequence"/>
</dbReference>
<dbReference type="SUPFAM" id="SSF46626">
    <property type="entry name" value="Cytochrome c"/>
    <property type="match status" value="1"/>
</dbReference>
<feature type="chain" id="PRO_5022780363" description="Cytochrome c domain-containing protein" evidence="5">
    <location>
        <begin position="22"/>
        <end position="146"/>
    </location>
</feature>
<dbReference type="InterPro" id="IPR009056">
    <property type="entry name" value="Cyt_c-like_dom"/>
</dbReference>
<evidence type="ECO:0000256" key="2">
    <source>
        <dbReference type="ARBA" id="ARBA00022723"/>
    </source>
</evidence>
<dbReference type="OrthoDB" id="9779283at2"/>
<evidence type="ECO:0000259" key="6">
    <source>
        <dbReference type="PROSITE" id="PS51007"/>
    </source>
</evidence>
<organism evidence="7 8">
    <name type="scientific">Pandoraea terrae</name>
    <dbReference type="NCBI Taxonomy" id="1537710"/>
    <lineage>
        <taxon>Bacteria</taxon>
        <taxon>Pseudomonadati</taxon>
        <taxon>Pseudomonadota</taxon>
        <taxon>Betaproteobacteria</taxon>
        <taxon>Burkholderiales</taxon>
        <taxon>Burkholderiaceae</taxon>
        <taxon>Pandoraea</taxon>
    </lineage>
</organism>
<evidence type="ECO:0000313" key="7">
    <source>
        <dbReference type="EMBL" id="VVD87236.1"/>
    </source>
</evidence>
<dbReference type="EMBL" id="CABPRZ010000004">
    <property type="protein sequence ID" value="VVD87236.1"/>
    <property type="molecule type" value="Genomic_DNA"/>
</dbReference>
<evidence type="ECO:0000256" key="3">
    <source>
        <dbReference type="ARBA" id="ARBA00023004"/>
    </source>
</evidence>
<keyword evidence="5" id="KW-0732">Signal</keyword>
<feature type="signal peptide" evidence="5">
    <location>
        <begin position="1"/>
        <end position="21"/>
    </location>
</feature>
<accession>A0A5E4TGQ6</accession>
<dbReference type="AlphaFoldDB" id="A0A5E4TGQ6"/>
<name>A0A5E4TGQ6_9BURK</name>
<keyword evidence="1 4" id="KW-0349">Heme</keyword>
<dbReference type="Pfam" id="PF13442">
    <property type="entry name" value="Cytochrome_CBB3"/>
    <property type="match status" value="1"/>
</dbReference>
<dbReference type="GO" id="GO:0009055">
    <property type="term" value="F:electron transfer activity"/>
    <property type="evidence" value="ECO:0007669"/>
    <property type="project" value="InterPro"/>
</dbReference>
<sequence length="146" mass="15315">MKTSLLHRAACLLVCALTAGAAGTANSAGAKGAGPAFNKEQALHGQTLYTENCAKCHGDKLQGMNAPALQGAAFAPPHNTSLTVGGIFTYMRTNMPADRPGQMKPEEYADVMAFLLLKNGYKPSQAALTADKAQNDTSFAMSRPVR</sequence>
<dbReference type="Gene3D" id="1.10.760.10">
    <property type="entry name" value="Cytochrome c-like domain"/>
    <property type="match status" value="1"/>
</dbReference>
<dbReference type="GO" id="GO:0046872">
    <property type="term" value="F:metal ion binding"/>
    <property type="evidence" value="ECO:0007669"/>
    <property type="project" value="UniProtKB-KW"/>
</dbReference>
<evidence type="ECO:0000313" key="8">
    <source>
        <dbReference type="Proteomes" id="UP000414233"/>
    </source>
</evidence>
<dbReference type="GO" id="GO:0020037">
    <property type="term" value="F:heme binding"/>
    <property type="evidence" value="ECO:0007669"/>
    <property type="project" value="InterPro"/>
</dbReference>
<protein>
    <recommendedName>
        <fullName evidence="6">Cytochrome c domain-containing protein</fullName>
    </recommendedName>
</protein>
<evidence type="ECO:0000256" key="5">
    <source>
        <dbReference type="SAM" id="SignalP"/>
    </source>
</evidence>
<gene>
    <name evidence="7" type="ORF">PTE30175_01365</name>
</gene>
<keyword evidence="3 4" id="KW-0408">Iron</keyword>
<proteinExistence type="predicted"/>
<keyword evidence="8" id="KW-1185">Reference proteome</keyword>
<feature type="domain" description="Cytochrome c" evidence="6">
    <location>
        <begin position="40"/>
        <end position="119"/>
    </location>
</feature>
<dbReference type="RefSeq" id="WP_150696297.1">
    <property type="nucleotide sequence ID" value="NZ_CABPRZ010000004.1"/>
</dbReference>